<dbReference type="EMBL" id="CP029551">
    <property type="protein sequence ID" value="AWN39081.1"/>
    <property type="molecule type" value="Genomic_DNA"/>
</dbReference>
<reference evidence="2 3" key="1">
    <citation type="submission" date="2018-05" db="EMBL/GenBank/DDBJ databases">
        <title>Complete Genome Sequence of Methylobacterium sp. 17Sr1-43.</title>
        <authorList>
            <person name="Srinivasan S."/>
        </authorList>
    </citation>
    <scope>NUCLEOTIDE SEQUENCE [LARGE SCALE GENOMIC DNA]</scope>
    <source>
        <strain evidence="2 3">17Sr1-43</strain>
    </source>
</reference>
<dbReference type="AlphaFoldDB" id="A0A2U8W0C1"/>
<dbReference type="PANTHER" id="PTHR48079:SF6">
    <property type="entry name" value="NAD(P)-BINDING DOMAIN-CONTAINING PROTEIN-RELATED"/>
    <property type="match status" value="1"/>
</dbReference>
<evidence type="ECO:0000313" key="3">
    <source>
        <dbReference type="Proteomes" id="UP000246058"/>
    </source>
</evidence>
<dbReference type="Pfam" id="PF01370">
    <property type="entry name" value="Epimerase"/>
    <property type="match status" value="1"/>
</dbReference>
<proteinExistence type="predicted"/>
<dbReference type="GO" id="GO:0004029">
    <property type="term" value="F:aldehyde dehydrogenase (NAD+) activity"/>
    <property type="evidence" value="ECO:0007669"/>
    <property type="project" value="TreeGrafter"/>
</dbReference>
<dbReference type="PANTHER" id="PTHR48079">
    <property type="entry name" value="PROTEIN YEEZ"/>
    <property type="match status" value="1"/>
</dbReference>
<name>A0A2U8W0C1_9HYPH</name>
<dbReference type="SMART" id="SM00822">
    <property type="entry name" value="PKS_KR"/>
    <property type="match status" value="1"/>
</dbReference>
<evidence type="ECO:0000313" key="2">
    <source>
        <dbReference type="EMBL" id="AWN39081.1"/>
    </source>
</evidence>
<evidence type="ECO:0000259" key="1">
    <source>
        <dbReference type="SMART" id="SM00822"/>
    </source>
</evidence>
<dbReference type="Gene3D" id="3.40.50.720">
    <property type="entry name" value="NAD(P)-binding Rossmann-like Domain"/>
    <property type="match status" value="1"/>
</dbReference>
<accession>A0A2U8W0C1</accession>
<protein>
    <submittedName>
        <fullName evidence="2">NAD-dependent dehydratase</fullName>
    </submittedName>
</protein>
<sequence length="313" mass="32325">MRHVALTGATGFIGRHLLRSLTARGYRVRVLLRRPVEVPEGAASAVVGDLTRPMNMAAALSDIDAVVHSAGLAHAMSGAPEDDYRTLNTEATRRLAEAAARARVRRFVFLSSIRAQCGASAPGVLTEADAPAPTDAYGRSKLDAERALAETGLDWVALRPVLVYGAGVKGNMAALLRLARTPYWLPLGSLSARRSLISAESLAAAVDAVLAAPGPLNRALVAADPDPLTLPEMVAALRRGLGRGPGLVPVPAGLLGLACRLAGRQEAFARLGGGLVARADGLAALGWRPAATTPEGLAKLARELARDGAGDGA</sequence>
<dbReference type="InterPro" id="IPR036291">
    <property type="entry name" value="NAD(P)-bd_dom_sf"/>
</dbReference>
<dbReference type="InterPro" id="IPR051783">
    <property type="entry name" value="NAD(P)-dependent_oxidoreduct"/>
</dbReference>
<dbReference type="Proteomes" id="UP000246058">
    <property type="component" value="Chromosome"/>
</dbReference>
<keyword evidence="3" id="KW-1185">Reference proteome</keyword>
<dbReference type="SUPFAM" id="SSF51735">
    <property type="entry name" value="NAD(P)-binding Rossmann-fold domains"/>
    <property type="match status" value="1"/>
</dbReference>
<dbReference type="GO" id="GO:0005737">
    <property type="term" value="C:cytoplasm"/>
    <property type="evidence" value="ECO:0007669"/>
    <property type="project" value="TreeGrafter"/>
</dbReference>
<feature type="domain" description="Ketoreductase" evidence="1">
    <location>
        <begin position="2"/>
        <end position="136"/>
    </location>
</feature>
<dbReference type="InterPro" id="IPR057326">
    <property type="entry name" value="KR_dom"/>
</dbReference>
<organism evidence="2 3">
    <name type="scientific">Methylobacterium radiodurans</name>
    <dbReference type="NCBI Taxonomy" id="2202828"/>
    <lineage>
        <taxon>Bacteria</taxon>
        <taxon>Pseudomonadati</taxon>
        <taxon>Pseudomonadota</taxon>
        <taxon>Alphaproteobacteria</taxon>
        <taxon>Hyphomicrobiales</taxon>
        <taxon>Methylobacteriaceae</taxon>
        <taxon>Methylobacterium</taxon>
    </lineage>
</organism>
<dbReference type="OrthoDB" id="9814124at2"/>
<dbReference type="InterPro" id="IPR001509">
    <property type="entry name" value="Epimerase_deHydtase"/>
</dbReference>
<gene>
    <name evidence="2" type="ORF">DK427_17240</name>
</gene>
<dbReference type="KEGG" id="meti:DK427_17240"/>